<dbReference type="PANTHER" id="PTHR14196">
    <property type="entry name" value="ODD-SKIPPED - RELATED"/>
    <property type="match status" value="1"/>
</dbReference>
<evidence type="ECO:0000256" key="7">
    <source>
        <dbReference type="ARBA" id="ARBA00022833"/>
    </source>
</evidence>
<keyword evidence="6 12" id="KW-0863">Zinc-finger</keyword>
<evidence type="ECO:0000256" key="2">
    <source>
        <dbReference type="ARBA" id="ARBA00004123"/>
    </source>
</evidence>
<dbReference type="Gene3D" id="3.30.160.60">
    <property type="entry name" value="Classic Zinc Finger"/>
    <property type="match status" value="7"/>
</dbReference>
<proteinExistence type="inferred from homology"/>
<evidence type="ECO:0000313" key="15">
    <source>
        <dbReference type="EMBL" id="ODM87573.1"/>
    </source>
</evidence>
<feature type="domain" description="C2H2-type" evidence="14">
    <location>
        <begin position="255"/>
        <end position="283"/>
    </location>
</feature>
<feature type="domain" description="C2H2-type" evidence="14">
    <location>
        <begin position="83"/>
        <end position="110"/>
    </location>
</feature>
<dbReference type="Proteomes" id="UP000094527">
    <property type="component" value="Unassembled WGS sequence"/>
</dbReference>
<dbReference type="PROSITE" id="PS00028">
    <property type="entry name" value="ZINC_FINGER_C2H2_1"/>
    <property type="match status" value="7"/>
</dbReference>
<protein>
    <submittedName>
        <fullName evidence="15">Putative zinc finger protein</fullName>
    </submittedName>
</protein>
<dbReference type="InterPro" id="IPR050717">
    <property type="entry name" value="C2H2-ZF_Transcription_Reg"/>
</dbReference>
<keyword evidence="8" id="KW-0805">Transcription regulation</keyword>
<dbReference type="FunFam" id="3.30.160.60:FF:000097">
    <property type="entry name" value="Zinc finger protein"/>
    <property type="match status" value="1"/>
</dbReference>
<dbReference type="PROSITE" id="PS50157">
    <property type="entry name" value="ZINC_FINGER_C2H2_2"/>
    <property type="match status" value="8"/>
</dbReference>
<name>A0A1D2M3M1_ORCCI</name>
<evidence type="ECO:0000256" key="4">
    <source>
        <dbReference type="ARBA" id="ARBA00022723"/>
    </source>
</evidence>
<dbReference type="GO" id="GO:0000981">
    <property type="term" value="F:DNA-binding transcription factor activity, RNA polymerase II-specific"/>
    <property type="evidence" value="ECO:0007669"/>
    <property type="project" value="TreeGrafter"/>
</dbReference>
<comment type="caution">
    <text evidence="15">The sequence shown here is derived from an EMBL/GenBank/DDBJ whole genome shotgun (WGS) entry which is preliminary data.</text>
</comment>
<keyword evidence="9" id="KW-0238">DNA-binding</keyword>
<evidence type="ECO:0000256" key="9">
    <source>
        <dbReference type="ARBA" id="ARBA00023125"/>
    </source>
</evidence>
<sequence length="339" mass="39458">MNSGKSANLENANCSIRNDQITTQNDEFVAKKKRKREEIVIPDYITTLGGNPPLYCCNICRKKFKTKAHYKYHDFCETGNKPFSCEKCGQGFISKNHFEYHIRTHTGEKPFSCKLCHKKFNQQGKVNRHMRSHTGEKPHACNEPQCNKRFSNAKDLKAHTIRHSEGRLFVCEKCNKWFYSLKNLRKHRVIHSDERKFGCDQCGKRFKLKWTLGLHLKSHSDSREHKCDFDGCKGAFTSRKDLQRHRLIHKGVRPWKCWLCGVAFLRRDNLIRHIEITHKKSKEIAKQLSNEVVEIFEESSVEKEQPSTSAAARQANQSGSSTHKYATEKKKKLPNFDCS</sequence>
<evidence type="ECO:0000256" key="8">
    <source>
        <dbReference type="ARBA" id="ARBA00023015"/>
    </source>
</evidence>
<feature type="domain" description="C2H2-type" evidence="14">
    <location>
        <begin position="197"/>
        <end position="224"/>
    </location>
</feature>
<evidence type="ECO:0000256" key="5">
    <source>
        <dbReference type="ARBA" id="ARBA00022737"/>
    </source>
</evidence>
<feature type="domain" description="C2H2-type" evidence="14">
    <location>
        <begin position="139"/>
        <end position="168"/>
    </location>
</feature>
<dbReference type="GO" id="GO:0000977">
    <property type="term" value="F:RNA polymerase II transcription regulatory region sequence-specific DNA binding"/>
    <property type="evidence" value="ECO:0007669"/>
    <property type="project" value="TreeGrafter"/>
</dbReference>
<dbReference type="FunFam" id="3.30.160.60:FF:000446">
    <property type="entry name" value="Zinc finger protein"/>
    <property type="match status" value="1"/>
</dbReference>
<keyword evidence="10" id="KW-0804">Transcription</keyword>
<dbReference type="InterPro" id="IPR036236">
    <property type="entry name" value="Znf_C2H2_sf"/>
</dbReference>
<keyword evidence="11" id="KW-0539">Nucleus</keyword>
<dbReference type="PANTHER" id="PTHR14196:SF12">
    <property type="entry name" value="ZINC FINGER PROTEIN 208-LIKE"/>
    <property type="match status" value="1"/>
</dbReference>
<evidence type="ECO:0000256" key="12">
    <source>
        <dbReference type="PROSITE-ProRule" id="PRU00042"/>
    </source>
</evidence>
<dbReference type="EMBL" id="LJIJ01005030">
    <property type="protein sequence ID" value="ODM87573.1"/>
    <property type="molecule type" value="Genomic_DNA"/>
</dbReference>
<dbReference type="GO" id="GO:0005634">
    <property type="term" value="C:nucleus"/>
    <property type="evidence" value="ECO:0007669"/>
    <property type="project" value="UniProtKB-SubCell"/>
</dbReference>
<evidence type="ECO:0000256" key="1">
    <source>
        <dbReference type="ARBA" id="ARBA00003767"/>
    </source>
</evidence>
<accession>A0A1D2M3M1</accession>
<gene>
    <name evidence="15" type="ORF">Ocin01_19109</name>
</gene>
<dbReference type="SMART" id="SM00355">
    <property type="entry name" value="ZnF_C2H2"/>
    <property type="match status" value="8"/>
</dbReference>
<keyword evidence="5" id="KW-0677">Repeat</keyword>
<feature type="region of interest" description="Disordered" evidence="13">
    <location>
        <begin position="300"/>
        <end position="339"/>
    </location>
</feature>
<feature type="domain" description="C2H2-type" evidence="14">
    <location>
        <begin position="169"/>
        <end position="196"/>
    </location>
</feature>
<reference evidence="15 16" key="1">
    <citation type="journal article" date="2016" name="Genome Biol. Evol.">
        <title>Gene Family Evolution Reflects Adaptation to Soil Environmental Stressors in the Genome of the Collembolan Orchesella cincta.</title>
        <authorList>
            <person name="Faddeeva-Vakhrusheva A."/>
            <person name="Derks M.F."/>
            <person name="Anvar S.Y."/>
            <person name="Agamennone V."/>
            <person name="Suring W."/>
            <person name="Smit S."/>
            <person name="van Straalen N.M."/>
            <person name="Roelofs D."/>
        </authorList>
    </citation>
    <scope>NUCLEOTIDE SEQUENCE [LARGE SCALE GENOMIC DNA]</scope>
    <source>
        <tissue evidence="15">Mixed pool</tissue>
    </source>
</reference>
<evidence type="ECO:0000259" key="14">
    <source>
        <dbReference type="PROSITE" id="PS50157"/>
    </source>
</evidence>
<dbReference type="GO" id="GO:0008270">
    <property type="term" value="F:zinc ion binding"/>
    <property type="evidence" value="ECO:0007669"/>
    <property type="project" value="UniProtKB-KW"/>
</dbReference>
<dbReference type="InterPro" id="IPR013087">
    <property type="entry name" value="Znf_C2H2_type"/>
</dbReference>
<dbReference type="Pfam" id="PF13912">
    <property type="entry name" value="zf-C2H2_6"/>
    <property type="match status" value="2"/>
</dbReference>
<feature type="domain" description="C2H2-type" evidence="14">
    <location>
        <begin position="225"/>
        <end position="254"/>
    </location>
</feature>
<dbReference type="SUPFAM" id="SSF57667">
    <property type="entry name" value="beta-beta-alpha zinc fingers"/>
    <property type="match status" value="4"/>
</dbReference>
<keyword evidence="4" id="KW-0479">Metal-binding</keyword>
<feature type="domain" description="C2H2-type" evidence="14">
    <location>
        <begin position="55"/>
        <end position="82"/>
    </location>
</feature>
<dbReference type="STRING" id="48709.A0A1D2M3M1"/>
<feature type="domain" description="C2H2-type" evidence="14">
    <location>
        <begin position="111"/>
        <end position="138"/>
    </location>
</feature>
<dbReference type="AlphaFoldDB" id="A0A1D2M3M1"/>
<feature type="compositionally biased region" description="Polar residues" evidence="13">
    <location>
        <begin position="306"/>
        <end position="324"/>
    </location>
</feature>
<comment type="subcellular location">
    <subcellularLocation>
        <location evidence="2">Nucleus</location>
    </subcellularLocation>
</comment>
<comment type="similarity">
    <text evidence="3">Belongs to the krueppel C2H2-type zinc-finger protein family.</text>
</comment>
<evidence type="ECO:0000256" key="6">
    <source>
        <dbReference type="ARBA" id="ARBA00022771"/>
    </source>
</evidence>
<comment type="function">
    <text evidence="1">May be involved in transcriptional regulation.</text>
</comment>
<dbReference type="Pfam" id="PF00096">
    <property type="entry name" value="zf-C2H2"/>
    <property type="match status" value="3"/>
</dbReference>
<keyword evidence="7" id="KW-0862">Zinc</keyword>
<evidence type="ECO:0000256" key="3">
    <source>
        <dbReference type="ARBA" id="ARBA00006991"/>
    </source>
</evidence>
<keyword evidence="16" id="KW-1185">Reference proteome</keyword>
<evidence type="ECO:0000256" key="11">
    <source>
        <dbReference type="ARBA" id="ARBA00023242"/>
    </source>
</evidence>
<dbReference type="OrthoDB" id="6077919at2759"/>
<evidence type="ECO:0000256" key="10">
    <source>
        <dbReference type="ARBA" id="ARBA00023163"/>
    </source>
</evidence>
<organism evidence="15 16">
    <name type="scientific">Orchesella cincta</name>
    <name type="common">Springtail</name>
    <name type="synonym">Podura cincta</name>
    <dbReference type="NCBI Taxonomy" id="48709"/>
    <lineage>
        <taxon>Eukaryota</taxon>
        <taxon>Metazoa</taxon>
        <taxon>Ecdysozoa</taxon>
        <taxon>Arthropoda</taxon>
        <taxon>Hexapoda</taxon>
        <taxon>Collembola</taxon>
        <taxon>Entomobryomorpha</taxon>
        <taxon>Entomobryoidea</taxon>
        <taxon>Orchesellidae</taxon>
        <taxon>Orchesellinae</taxon>
        <taxon>Orchesella</taxon>
    </lineage>
</organism>
<dbReference type="OMA" id="SAYHEYC"/>
<evidence type="ECO:0000313" key="16">
    <source>
        <dbReference type="Proteomes" id="UP000094527"/>
    </source>
</evidence>
<dbReference type="FunFam" id="3.30.160.60:FF:001840">
    <property type="entry name" value="Paternally-expressed gene 3 protein"/>
    <property type="match status" value="1"/>
</dbReference>
<evidence type="ECO:0000256" key="13">
    <source>
        <dbReference type="SAM" id="MobiDB-lite"/>
    </source>
</evidence>
<dbReference type="FunFam" id="3.30.160.60:FF:001156">
    <property type="entry name" value="Zinc finger protein 407"/>
    <property type="match status" value="1"/>
</dbReference>